<dbReference type="SUPFAM" id="SSF53383">
    <property type="entry name" value="PLP-dependent transferases"/>
    <property type="match status" value="1"/>
</dbReference>
<dbReference type="InterPro" id="IPR015424">
    <property type="entry name" value="PyrdxlP-dep_Trfase"/>
</dbReference>
<feature type="domain" description="Aminotransferase class V" evidence="1">
    <location>
        <begin position="214"/>
        <end position="324"/>
    </location>
</feature>
<dbReference type="EMBL" id="DVMO01000103">
    <property type="protein sequence ID" value="HIU28089.1"/>
    <property type="molecule type" value="Genomic_DNA"/>
</dbReference>
<dbReference type="Gene3D" id="3.90.1150.10">
    <property type="entry name" value="Aspartate Aminotransferase, domain 1"/>
    <property type="match status" value="1"/>
</dbReference>
<dbReference type="InterPro" id="IPR000192">
    <property type="entry name" value="Aminotrans_V_dom"/>
</dbReference>
<feature type="domain" description="Aminotransferase class V" evidence="1">
    <location>
        <begin position="32"/>
        <end position="187"/>
    </location>
</feature>
<dbReference type="InterPro" id="IPR015422">
    <property type="entry name" value="PyrdxlP-dep_Trfase_small"/>
</dbReference>
<dbReference type="Pfam" id="PF00266">
    <property type="entry name" value="Aminotran_5"/>
    <property type="match status" value="2"/>
</dbReference>
<keyword evidence="2" id="KW-0032">Aminotransferase</keyword>
<dbReference type="InterPro" id="IPR015421">
    <property type="entry name" value="PyrdxlP-dep_Trfase_major"/>
</dbReference>
<comment type="caution">
    <text evidence="2">The sequence shown here is derived from an EMBL/GenBank/DDBJ whole genome shotgun (WGS) entry which is preliminary data.</text>
</comment>
<reference evidence="2" key="2">
    <citation type="journal article" date="2021" name="PeerJ">
        <title>Extensive microbial diversity within the chicken gut microbiome revealed by metagenomics and culture.</title>
        <authorList>
            <person name="Gilroy R."/>
            <person name="Ravi A."/>
            <person name="Getino M."/>
            <person name="Pursley I."/>
            <person name="Horton D.L."/>
            <person name="Alikhan N.F."/>
            <person name="Baker D."/>
            <person name="Gharbi K."/>
            <person name="Hall N."/>
            <person name="Watson M."/>
            <person name="Adriaenssens E.M."/>
            <person name="Foster-Nyarko E."/>
            <person name="Jarju S."/>
            <person name="Secka A."/>
            <person name="Antonio M."/>
            <person name="Oren A."/>
            <person name="Chaudhuri R.R."/>
            <person name="La Ragione R."/>
            <person name="Hildebrand F."/>
            <person name="Pallen M.J."/>
        </authorList>
    </citation>
    <scope>NUCLEOTIDE SEQUENCE</scope>
    <source>
        <strain evidence="2">11300</strain>
    </source>
</reference>
<dbReference type="Gene3D" id="3.40.640.10">
    <property type="entry name" value="Type I PLP-dependent aspartate aminotransferase-like (Major domain)"/>
    <property type="match status" value="1"/>
</dbReference>
<protein>
    <submittedName>
        <fullName evidence="2">Aminotransferase class V-fold PLP-dependent enzyme</fullName>
    </submittedName>
</protein>
<organism evidence="2 3">
    <name type="scientific">Candidatus Fimisoma avicola</name>
    <dbReference type="NCBI Taxonomy" id="2840826"/>
    <lineage>
        <taxon>Bacteria</taxon>
        <taxon>Bacillati</taxon>
        <taxon>Bacillota</taxon>
        <taxon>Clostridia</taxon>
        <taxon>Eubacteriales</taxon>
        <taxon>Candidatus Fimisoma</taxon>
    </lineage>
</organism>
<dbReference type="PANTHER" id="PTHR43586:SF4">
    <property type="entry name" value="ISOPENICILLIN N EPIMERASE"/>
    <property type="match status" value="1"/>
</dbReference>
<evidence type="ECO:0000313" key="2">
    <source>
        <dbReference type="EMBL" id="HIU28089.1"/>
    </source>
</evidence>
<name>A0A9D1L7P9_9FIRM</name>
<reference evidence="2" key="1">
    <citation type="submission" date="2020-10" db="EMBL/GenBank/DDBJ databases">
        <authorList>
            <person name="Gilroy R."/>
        </authorList>
    </citation>
    <scope>NUCLEOTIDE SEQUENCE</scope>
    <source>
        <strain evidence="2">11300</strain>
    </source>
</reference>
<dbReference type="GO" id="GO:0008483">
    <property type="term" value="F:transaminase activity"/>
    <property type="evidence" value="ECO:0007669"/>
    <property type="project" value="UniProtKB-KW"/>
</dbReference>
<dbReference type="PANTHER" id="PTHR43586">
    <property type="entry name" value="CYSTEINE DESULFURASE"/>
    <property type="match status" value="1"/>
</dbReference>
<keyword evidence="2" id="KW-0808">Transferase</keyword>
<proteinExistence type="predicted"/>
<accession>A0A9D1L7P9</accession>
<sequence length="343" mass="36936">MPYLNNAAVTVEKPASFKDAPEAAPGEAALSLAGLFRTRADNILFTDSGTSAIRAAVKSFIKPGDHVISTDGEHRAVLDALAEACSTGSRVTFIPLNEYGVLRYDLIEKAIEPDTRAIICCHGSALTGNVTDLERVGAIARKHGLMVIADGTQTAGAVPVNLEELQTDVFCFSGHKKLMGPAGTGGICLGDGFAADHGISEGIRCPSRQKLGQLKASVDFILEKGIYGVSIFPHRLAKRFFESVRSMKDVTVYGDFGTNTRVPTVSLNIRGFTPDEIKEHMRKNHIAISSGDCSCPRLTESLGIGKEGVARFSFGYFNTRMDVNDAIWALMELQGLDDLYYLA</sequence>
<evidence type="ECO:0000259" key="1">
    <source>
        <dbReference type="Pfam" id="PF00266"/>
    </source>
</evidence>
<gene>
    <name evidence="2" type="ORF">IAD16_06910</name>
</gene>
<evidence type="ECO:0000313" key="3">
    <source>
        <dbReference type="Proteomes" id="UP000824091"/>
    </source>
</evidence>
<dbReference type="AlphaFoldDB" id="A0A9D1L7P9"/>
<dbReference type="Proteomes" id="UP000824091">
    <property type="component" value="Unassembled WGS sequence"/>
</dbReference>